<dbReference type="HOGENOM" id="CLU_068244_1_0_0"/>
<geneLocation type="plasmid" evidence="1 2">
    <name>pDEIPE01</name>
</geneLocation>
<keyword evidence="2" id="KW-1185">Reference proteome</keyword>
<organism evidence="1 2">
    <name type="scientific">Deinococcus peraridilitoris (strain DSM 19664 / LMG 22246 / CIP 109416 / KR-200)</name>
    <dbReference type="NCBI Taxonomy" id="937777"/>
    <lineage>
        <taxon>Bacteria</taxon>
        <taxon>Thermotogati</taxon>
        <taxon>Deinococcota</taxon>
        <taxon>Deinococci</taxon>
        <taxon>Deinococcales</taxon>
        <taxon>Deinococcaceae</taxon>
        <taxon>Deinococcus</taxon>
    </lineage>
</organism>
<accession>L0A8P4</accession>
<dbReference type="KEGG" id="dpd:Deipe_4059"/>
<keyword evidence="1" id="KW-0614">Plasmid</keyword>
<proteinExistence type="predicted"/>
<dbReference type="PATRIC" id="fig|937777.3.peg.4077"/>
<dbReference type="OrthoDB" id="9790012at2"/>
<sequence>MIQLRTFSITARCERTGHLGIAVATAIPCVGMLCPFVQADVGAVATQSFVNPYLGLWGLELLAQGHRADQVLEQLRQRDEGIALRQIAIVDRHGRSAAFSGDGCDGWYGHLTGDQYAIAGNMLVGPETLDAMQASFVQHPGESLAQRLLLALRTGQLAGGDKRGKQSAALKVFSTEQYPLVDIRVDDHHDPVNDLQRVYDVVKQQLLPFMDMLPTHANPTGHLDLAEARKRGLVQKEETAPATTS</sequence>
<dbReference type="SUPFAM" id="SSF56235">
    <property type="entry name" value="N-terminal nucleophile aminohydrolases (Ntn hydrolases)"/>
    <property type="match status" value="1"/>
</dbReference>
<dbReference type="InterPro" id="IPR010430">
    <property type="entry name" value="DUF1028"/>
</dbReference>
<evidence type="ECO:0000313" key="1">
    <source>
        <dbReference type="EMBL" id="AFZ69445.1"/>
    </source>
</evidence>
<dbReference type="PANTHER" id="PTHR39328">
    <property type="entry name" value="BLL2871 PROTEIN"/>
    <property type="match status" value="1"/>
</dbReference>
<dbReference type="Gene3D" id="3.60.20.10">
    <property type="entry name" value="Glutamine Phosphoribosylpyrophosphate, subunit 1, domain 1"/>
    <property type="match status" value="1"/>
</dbReference>
<evidence type="ECO:0000313" key="2">
    <source>
        <dbReference type="Proteomes" id="UP000010467"/>
    </source>
</evidence>
<dbReference type="Proteomes" id="UP000010467">
    <property type="component" value="Plasmid pDEIPE01"/>
</dbReference>
<dbReference type="PANTHER" id="PTHR39328:SF1">
    <property type="entry name" value="BLL2871 PROTEIN"/>
    <property type="match status" value="1"/>
</dbReference>
<reference evidence="2" key="1">
    <citation type="submission" date="2012-03" db="EMBL/GenBank/DDBJ databases">
        <title>Complete sequence of plasmid 1 of Deinococcus peraridilitoris DSM 19664.</title>
        <authorList>
            <person name="Lucas S."/>
            <person name="Copeland A."/>
            <person name="Lapidus A."/>
            <person name="Glavina del Rio T."/>
            <person name="Dalin E."/>
            <person name="Tice H."/>
            <person name="Bruce D."/>
            <person name="Goodwin L."/>
            <person name="Pitluck S."/>
            <person name="Peters L."/>
            <person name="Mikhailova N."/>
            <person name="Lu M."/>
            <person name="Kyrpides N."/>
            <person name="Mavromatis K."/>
            <person name="Ivanova N."/>
            <person name="Brettin T."/>
            <person name="Detter J.C."/>
            <person name="Han C."/>
            <person name="Larimer F."/>
            <person name="Land M."/>
            <person name="Hauser L."/>
            <person name="Markowitz V."/>
            <person name="Cheng J.-F."/>
            <person name="Hugenholtz P."/>
            <person name="Woyke T."/>
            <person name="Wu D."/>
            <person name="Pukall R."/>
            <person name="Steenblock K."/>
            <person name="Brambilla E."/>
            <person name="Klenk H.-P."/>
            <person name="Eisen J.A."/>
        </authorList>
    </citation>
    <scope>NUCLEOTIDE SEQUENCE [LARGE SCALE GENOMIC DNA]</scope>
    <source>
        <strain evidence="2">DSM 19664 / LMG 22246 / CIP 109416 / KR-200</strain>
        <plasmid evidence="2">Plasmid pDEIPE01</plasmid>
    </source>
</reference>
<gene>
    <name evidence="1" type="ordered locus">Deipe_4059</name>
</gene>
<dbReference type="AlphaFoldDB" id="L0A8P4"/>
<dbReference type="RefSeq" id="WP_015231347.1">
    <property type="nucleotide sequence ID" value="NC_019789.1"/>
</dbReference>
<dbReference type="EMBL" id="CP003383">
    <property type="protein sequence ID" value="AFZ69445.1"/>
    <property type="molecule type" value="Genomic_DNA"/>
</dbReference>
<name>L0A8P4_DEIPD</name>
<dbReference type="InterPro" id="IPR029055">
    <property type="entry name" value="Ntn_hydrolases_N"/>
</dbReference>
<protein>
    <submittedName>
        <fullName evidence="1">Uncharacterized protein</fullName>
    </submittedName>
</protein>
<dbReference type="Pfam" id="PF06267">
    <property type="entry name" value="DUF1028"/>
    <property type="match status" value="1"/>
</dbReference>